<evidence type="ECO:0000313" key="5">
    <source>
        <dbReference type="Proteomes" id="UP000245383"/>
    </source>
</evidence>
<dbReference type="OrthoDB" id="360689at2759"/>
<gene>
    <name evidence="4" type="ORF">BB561_005955</name>
</gene>
<sequence length="239" mass="26303">MNSIFRFSTTASRMLFRPLASLETRTFASKTSPLFANTQGLLTPGATASTFKPAKKSKRSNIPLTRKKKLLYGTYEEIFENSPAVLVVQHINLDSVDWTVLRQKLFFDCSNAKITVVKNRAMHSILRKNKYSNLKPLFASTVSVISWNPSASPDSSIDLKSCITKALSIISKSKQLSILGGVVENNLMTLSMLSEYTSLPDIDNLQAQVVGVLQLPSSSLTRALASTPSRLASILSQRE</sequence>
<comment type="caution">
    <text evidence="4">The sequence shown here is derived from an EMBL/GenBank/DDBJ whole genome shotgun (WGS) entry which is preliminary data.</text>
</comment>
<evidence type="ECO:0000256" key="2">
    <source>
        <dbReference type="ARBA" id="ARBA00022980"/>
    </source>
</evidence>
<dbReference type="GO" id="GO:1990904">
    <property type="term" value="C:ribonucleoprotein complex"/>
    <property type="evidence" value="ECO:0007669"/>
    <property type="project" value="UniProtKB-KW"/>
</dbReference>
<accession>A0A2T9Y7C3</accession>
<dbReference type="STRING" id="133385.A0A2T9Y7C3"/>
<evidence type="ECO:0000256" key="3">
    <source>
        <dbReference type="ARBA" id="ARBA00023274"/>
    </source>
</evidence>
<proteinExistence type="inferred from homology"/>
<evidence type="ECO:0008006" key="6">
    <source>
        <dbReference type="Google" id="ProtNLM"/>
    </source>
</evidence>
<dbReference type="GO" id="GO:0005840">
    <property type="term" value="C:ribosome"/>
    <property type="evidence" value="ECO:0007669"/>
    <property type="project" value="UniProtKB-KW"/>
</dbReference>
<dbReference type="EMBL" id="MBFR01000402">
    <property type="protein sequence ID" value="PVU88249.1"/>
    <property type="molecule type" value="Genomic_DNA"/>
</dbReference>
<keyword evidence="3" id="KW-0687">Ribonucleoprotein</keyword>
<keyword evidence="5" id="KW-1185">Reference proteome</keyword>
<dbReference type="InterPro" id="IPR043141">
    <property type="entry name" value="Ribosomal_uL10-like_sf"/>
</dbReference>
<evidence type="ECO:0000256" key="1">
    <source>
        <dbReference type="ARBA" id="ARBA00008889"/>
    </source>
</evidence>
<dbReference type="Pfam" id="PF00466">
    <property type="entry name" value="Ribosomal_L10"/>
    <property type="match status" value="1"/>
</dbReference>
<dbReference type="InterPro" id="IPR001790">
    <property type="entry name" value="Ribosomal_uL10"/>
</dbReference>
<reference evidence="4 5" key="1">
    <citation type="journal article" date="2018" name="MBio">
        <title>Comparative Genomics Reveals the Core Gene Toolbox for the Fungus-Insect Symbiosis.</title>
        <authorList>
            <person name="Wang Y."/>
            <person name="Stata M."/>
            <person name="Wang W."/>
            <person name="Stajich J.E."/>
            <person name="White M.M."/>
            <person name="Moncalvo J.M."/>
        </authorList>
    </citation>
    <scope>NUCLEOTIDE SEQUENCE [LARGE SCALE GENOMIC DNA]</scope>
    <source>
        <strain evidence="4 5">SWE-8-4</strain>
    </source>
</reference>
<organism evidence="4 5">
    <name type="scientific">Smittium simulii</name>
    <dbReference type="NCBI Taxonomy" id="133385"/>
    <lineage>
        <taxon>Eukaryota</taxon>
        <taxon>Fungi</taxon>
        <taxon>Fungi incertae sedis</taxon>
        <taxon>Zoopagomycota</taxon>
        <taxon>Kickxellomycotina</taxon>
        <taxon>Harpellomycetes</taxon>
        <taxon>Harpellales</taxon>
        <taxon>Legeriomycetaceae</taxon>
        <taxon>Smittium</taxon>
    </lineage>
</organism>
<name>A0A2T9Y7C3_9FUNG</name>
<dbReference type="InterPro" id="IPR047865">
    <property type="entry name" value="Ribosomal_uL10_bac_type"/>
</dbReference>
<protein>
    <recommendedName>
        <fullName evidence="6">Ribosomal protein L10</fullName>
    </recommendedName>
</protein>
<dbReference type="SUPFAM" id="SSF160369">
    <property type="entry name" value="Ribosomal protein L10-like"/>
    <property type="match status" value="1"/>
</dbReference>
<keyword evidence="2" id="KW-0689">Ribosomal protein</keyword>
<dbReference type="PANTHER" id="PTHR11560">
    <property type="entry name" value="39S RIBOSOMAL PROTEIN L10, MITOCHONDRIAL"/>
    <property type="match status" value="1"/>
</dbReference>
<comment type="similarity">
    <text evidence="1">Belongs to the universal ribosomal protein uL10 family.</text>
</comment>
<evidence type="ECO:0000313" key="4">
    <source>
        <dbReference type="EMBL" id="PVU88249.1"/>
    </source>
</evidence>
<dbReference type="Gene3D" id="3.30.70.1730">
    <property type="match status" value="1"/>
</dbReference>
<dbReference type="AlphaFoldDB" id="A0A2T9Y7C3"/>
<dbReference type="Proteomes" id="UP000245383">
    <property type="component" value="Unassembled WGS sequence"/>
</dbReference>